<gene>
    <name evidence="2" type="ORF">Tco_0951048</name>
</gene>
<reference evidence="2" key="2">
    <citation type="submission" date="2022-01" db="EMBL/GenBank/DDBJ databases">
        <authorList>
            <person name="Yamashiro T."/>
            <person name="Shiraishi A."/>
            <person name="Satake H."/>
            <person name="Nakayama K."/>
        </authorList>
    </citation>
    <scope>NUCLEOTIDE SEQUENCE</scope>
</reference>
<protein>
    <submittedName>
        <fullName evidence="2">Uncharacterized protein</fullName>
    </submittedName>
</protein>
<evidence type="ECO:0000313" key="3">
    <source>
        <dbReference type="Proteomes" id="UP001151760"/>
    </source>
</evidence>
<feature type="region of interest" description="Disordered" evidence="1">
    <location>
        <begin position="91"/>
        <end position="144"/>
    </location>
</feature>
<feature type="region of interest" description="Disordered" evidence="1">
    <location>
        <begin position="35"/>
        <end position="60"/>
    </location>
</feature>
<organism evidence="2 3">
    <name type="scientific">Tanacetum coccineum</name>
    <dbReference type="NCBI Taxonomy" id="301880"/>
    <lineage>
        <taxon>Eukaryota</taxon>
        <taxon>Viridiplantae</taxon>
        <taxon>Streptophyta</taxon>
        <taxon>Embryophyta</taxon>
        <taxon>Tracheophyta</taxon>
        <taxon>Spermatophyta</taxon>
        <taxon>Magnoliopsida</taxon>
        <taxon>eudicotyledons</taxon>
        <taxon>Gunneridae</taxon>
        <taxon>Pentapetalae</taxon>
        <taxon>asterids</taxon>
        <taxon>campanulids</taxon>
        <taxon>Asterales</taxon>
        <taxon>Asteraceae</taxon>
        <taxon>Asteroideae</taxon>
        <taxon>Anthemideae</taxon>
        <taxon>Anthemidinae</taxon>
        <taxon>Tanacetum</taxon>
    </lineage>
</organism>
<name>A0ABQ5DUS2_9ASTR</name>
<accession>A0ABQ5DUS2</accession>
<proteinExistence type="predicted"/>
<reference evidence="2" key="1">
    <citation type="journal article" date="2022" name="Int. J. Mol. Sci.">
        <title>Draft Genome of Tanacetum Coccineum: Genomic Comparison of Closely Related Tanacetum-Family Plants.</title>
        <authorList>
            <person name="Yamashiro T."/>
            <person name="Shiraishi A."/>
            <person name="Nakayama K."/>
            <person name="Satake H."/>
        </authorList>
    </citation>
    <scope>NUCLEOTIDE SEQUENCE</scope>
</reference>
<keyword evidence="3" id="KW-1185">Reference proteome</keyword>
<feature type="compositionally biased region" description="Polar residues" evidence="1">
    <location>
        <begin position="135"/>
        <end position="144"/>
    </location>
</feature>
<evidence type="ECO:0000256" key="1">
    <source>
        <dbReference type="SAM" id="MobiDB-lite"/>
    </source>
</evidence>
<sequence length="144" mass="16117">MTNVYHGRTIWMLRVEHLHGNLAVLLYTLLKPVNSPTAPEEAPPSPDYVPRPKHPPSPDYVPGPEYLLSLEYVPKPEYPKYLVPFDAEVPIEDQPLPDNASPTALSPGYVADSDLEEDPNVTPRQGGNARRKQEWISSQHTVSL</sequence>
<comment type="caution">
    <text evidence="2">The sequence shown here is derived from an EMBL/GenBank/DDBJ whole genome shotgun (WGS) entry which is preliminary data.</text>
</comment>
<feature type="compositionally biased region" description="Pro residues" evidence="1">
    <location>
        <begin position="41"/>
        <end position="60"/>
    </location>
</feature>
<evidence type="ECO:0000313" key="2">
    <source>
        <dbReference type="EMBL" id="GJT42333.1"/>
    </source>
</evidence>
<dbReference type="EMBL" id="BQNB010015637">
    <property type="protein sequence ID" value="GJT42333.1"/>
    <property type="molecule type" value="Genomic_DNA"/>
</dbReference>
<dbReference type="Proteomes" id="UP001151760">
    <property type="component" value="Unassembled WGS sequence"/>
</dbReference>